<comment type="caution">
    <text evidence="2">The sequence shown here is derived from an EMBL/GenBank/DDBJ whole genome shotgun (WGS) entry which is preliminary data.</text>
</comment>
<reference evidence="2 3" key="1">
    <citation type="submission" date="2013-03" db="EMBL/GenBank/DDBJ databases">
        <title>The Genome Sequence of Exophiala aquamarina CBS 119918.</title>
        <authorList>
            <consortium name="The Broad Institute Genomics Platform"/>
            <person name="Cuomo C."/>
            <person name="de Hoog S."/>
            <person name="Gorbushina A."/>
            <person name="Walker B."/>
            <person name="Young S.K."/>
            <person name="Zeng Q."/>
            <person name="Gargeya S."/>
            <person name="Fitzgerald M."/>
            <person name="Haas B."/>
            <person name="Abouelleil A."/>
            <person name="Allen A.W."/>
            <person name="Alvarado L."/>
            <person name="Arachchi H.M."/>
            <person name="Berlin A.M."/>
            <person name="Chapman S.B."/>
            <person name="Gainer-Dewar J."/>
            <person name="Goldberg J."/>
            <person name="Griggs A."/>
            <person name="Gujja S."/>
            <person name="Hansen M."/>
            <person name="Howarth C."/>
            <person name="Imamovic A."/>
            <person name="Ireland A."/>
            <person name="Larimer J."/>
            <person name="McCowan C."/>
            <person name="Murphy C."/>
            <person name="Pearson M."/>
            <person name="Poon T.W."/>
            <person name="Priest M."/>
            <person name="Roberts A."/>
            <person name="Saif S."/>
            <person name="Shea T."/>
            <person name="Sisk P."/>
            <person name="Sykes S."/>
            <person name="Wortman J."/>
            <person name="Nusbaum C."/>
            <person name="Birren B."/>
        </authorList>
    </citation>
    <scope>NUCLEOTIDE SEQUENCE [LARGE SCALE GENOMIC DNA]</scope>
    <source>
        <strain evidence="2 3">CBS 119918</strain>
    </source>
</reference>
<organism evidence="2 3">
    <name type="scientific">Exophiala aquamarina CBS 119918</name>
    <dbReference type="NCBI Taxonomy" id="1182545"/>
    <lineage>
        <taxon>Eukaryota</taxon>
        <taxon>Fungi</taxon>
        <taxon>Dikarya</taxon>
        <taxon>Ascomycota</taxon>
        <taxon>Pezizomycotina</taxon>
        <taxon>Eurotiomycetes</taxon>
        <taxon>Chaetothyriomycetidae</taxon>
        <taxon>Chaetothyriales</taxon>
        <taxon>Herpotrichiellaceae</taxon>
        <taxon>Exophiala</taxon>
    </lineage>
</organism>
<feature type="compositionally biased region" description="Basic and acidic residues" evidence="1">
    <location>
        <begin position="46"/>
        <end position="58"/>
    </location>
</feature>
<feature type="compositionally biased region" description="Acidic residues" evidence="1">
    <location>
        <begin position="1"/>
        <end position="12"/>
    </location>
</feature>
<accession>A0A072P2B5</accession>
<dbReference type="OrthoDB" id="5313204at2759"/>
<dbReference type="AlphaFoldDB" id="A0A072P2B5"/>
<proteinExistence type="predicted"/>
<feature type="non-terminal residue" evidence="2">
    <location>
        <position position="72"/>
    </location>
</feature>
<feature type="region of interest" description="Disordered" evidence="1">
    <location>
        <begin position="1"/>
        <end position="72"/>
    </location>
</feature>
<dbReference type="HOGENOM" id="CLU_174939_0_0_1"/>
<sequence length="72" mass="7555">NFDDYDSGDEETSGFVTKEAEEAEKSGQEAGRPGSLLNRMISHGNKKTEDQIAREAREAAAANPGAGGADQA</sequence>
<dbReference type="RefSeq" id="XP_013256013.1">
    <property type="nucleotide sequence ID" value="XM_013400559.1"/>
</dbReference>
<evidence type="ECO:0000313" key="2">
    <source>
        <dbReference type="EMBL" id="KEF53423.1"/>
    </source>
</evidence>
<protein>
    <submittedName>
        <fullName evidence="2">Uncharacterized protein</fullName>
    </submittedName>
</protein>
<dbReference type="EMBL" id="AMGV01000013">
    <property type="protein sequence ID" value="KEF53423.1"/>
    <property type="molecule type" value="Genomic_DNA"/>
</dbReference>
<feature type="compositionally biased region" description="Basic and acidic residues" evidence="1">
    <location>
        <begin position="18"/>
        <end position="27"/>
    </location>
</feature>
<feature type="non-terminal residue" evidence="2">
    <location>
        <position position="1"/>
    </location>
</feature>
<dbReference type="VEuPathDB" id="FungiDB:A1O9_10398"/>
<keyword evidence="3" id="KW-1185">Reference proteome</keyword>
<evidence type="ECO:0000313" key="3">
    <source>
        <dbReference type="Proteomes" id="UP000027920"/>
    </source>
</evidence>
<dbReference type="Proteomes" id="UP000027920">
    <property type="component" value="Unassembled WGS sequence"/>
</dbReference>
<dbReference type="GeneID" id="25285302"/>
<gene>
    <name evidence="2" type="ORF">A1O9_10398</name>
</gene>
<name>A0A072P2B5_9EURO</name>
<evidence type="ECO:0000256" key="1">
    <source>
        <dbReference type="SAM" id="MobiDB-lite"/>
    </source>
</evidence>